<evidence type="ECO:0000313" key="2">
    <source>
        <dbReference type="Proteomes" id="UP000825935"/>
    </source>
</evidence>
<name>A0A8T2UNS2_CERRI</name>
<organism evidence="1 2">
    <name type="scientific">Ceratopteris richardii</name>
    <name type="common">Triangle waterfern</name>
    <dbReference type="NCBI Taxonomy" id="49495"/>
    <lineage>
        <taxon>Eukaryota</taxon>
        <taxon>Viridiplantae</taxon>
        <taxon>Streptophyta</taxon>
        <taxon>Embryophyta</taxon>
        <taxon>Tracheophyta</taxon>
        <taxon>Polypodiopsida</taxon>
        <taxon>Polypodiidae</taxon>
        <taxon>Polypodiales</taxon>
        <taxon>Pteridineae</taxon>
        <taxon>Pteridaceae</taxon>
        <taxon>Parkerioideae</taxon>
        <taxon>Ceratopteris</taxon>
    </lineage>
</organism>
<dbReference type="AlphaFoldDB" id="A0A8T2UNS2"/>
<protein>
    <submittedName>
        <fullName evidence="1">Uncharacterized protein</fullName>
    </submittedName>
</protein>
<proteinExistence type="predicted"/>
<accession>A0A8T2UNS2</accession>
<reference evidence="1" key="1">
    <citation type="submission" date="2021-08" db="EMBL/GenBank/DDBJ databases">
        <title>WGS assembly of Ceratopteris richardii.</title>
        <authorList>
            <person name="Marchant D.B."/>
            <person name="Chen G."/>
            <person name="Jenkins J."/>
            <person name="Shu S."/>
            <person name="Leebens-Mack J."/>
            <person name="Grimwood J."/>
            <person name="Schmutz J."/>
            <person name="Soltis P."/>
            <person name="Soltis D."/>
            <person name="Chen Z.-H."/>
        </authorList>
    </citation>
    <scope>NUCLEOTIDE SEQUENCE</scope>
    <source>
        <strain evidence="1">Whitten #5841</strain>
        <tissue evidence="1">Leaf</tissue>
    </source>
</reference>
<dbReference type="Proteomes" id="UP000825935">
    <property type="component" value="Chromosome 5"/>
</dbReference>
<evidence type="ECO:0000313" key="1">
    <source>
        <dbReference type="EMBL" id="KAH7436408.1"/>
    </source>
</evidence>
<comment type="caution">
    <text evidence="1">The sequence shown here is derived from an EMBL/GenBank/DDBJ whole genome shotgun (WGS) entry which is preliminary data.</text>
</comment>
<gene>
    <name evidence="1" type="ORF">KP509_05G018300</name>
</gene>
<dbReference type="OrthoDB" id="1749408at2759"/>
<keyword evidence="2" id="KW-1185">Reference proteome</keyword>
<dbReference type="EMBL" id="CM035410">
    <property type="protein sequence ID" value="KAH7436408.1"/>
    <property type="molecule type" value="Genomic_DNA"/>
</dbReference>
<sequence length="181" mass="21432">MGILHLHSHIMVRRIAFIMRVTSLFKPLWTEVFWKIMDNAEVYYKGSWKLNVWNKFFSHSLLQTSSSTLSMFVRSFKQTASLLKWNGRQRYLGNSFASMSPYWSFLVNQPLVYSLGTEARYFNNKGIDSIAKCYDSKWEFLSFPSVRRIYVVGSTYRVKWFQLVLFLQQFQIPFSIDASQP</sequence>